<keyword evidence="2" id="KW-1185">Reference proteome</keyword>
<proteinExistence type="predicted"/>
<dbReference type="SUPFAM" id="SSF55961">
    <property type="entry name" value="Bet v1-like"/>
    <property type="match status" value="1"/>
</dbReference>
<organism evidence="1 2">
    <name type="scientific">Nosocomiicoccus ampullae</name>
    <dbReference type="NCBI Taxonomy" id="489910"/>
    <lineage>
        <taxon>Bacteria</taxon>
        <taxon>Bacillati</taxon>
        <taxon>Bacillota</taxon>
        <taxon>Bacilli</taxon>
        <taxon>Bacillales</taxon>
        <taxon>Staphylococcaceae</taxon>
        <taxon>Nosocomiicoccus</taxon>
    </lineage>
</organism>
<evidence type="ECO:0008006" key="3">
    <source>
        <dbReference type="Google" id="ProtNLM"/>
    </source>
</evidence>
<dbReference type="Proteomes" id="UP000579136">
    <property type="component" value="Unassembled WGS sequence"/>
</dbReference>
<accession>A0A9Q2HGQ5</accession>
<dbReference type="RefSeq" id="WP_183675136.1">
    <property type="nucleotide sequence ID" value="NZ_CBCRYX010000009.1"/>
</dbReference>
<comment type="caution">
    <text evidence="1">The sequence shown here is derived from an EMBL/GenBank/DDBJ whole genome shotgun (WGS) entry which is preliminary data.</text>
</comment>
<dbReference type="EMBL" id="JACHHF010000008">
    <property type="protein sequence ID" value="MBB5176517.1"/>
    <property type="molecule type" value="Genomic_DNA"/>
</dbReference>
<gene>
    <name evidence="1" type="ORF">HNQ45_001405</name>
</gene>
<reference evidence="1 2" key="1">
    <citation type="submission" date="2020-08" db="EMBL/GenBank/DDBJ databases">
        <title>Genomic Encyclopedia of Type Strains, Phase IV (KMG-IV): sequencing the most valuable type-strain genomes for metagenomic binning, comparative biology and taxonomic classification.</title>
        <authorList>
            <person name="Goeker M."/>
        </authorList>
    </citation>
    <scope>NUCLEOTIDE SEQUENCE [LARGE SCALE GENOMIC DNA]</scope>
    <source>
        <strain evidence="1 2">DSM 19163</strain>
    </source>
</reference>
<evidence type="ECO:0000313" key="2">
    <source>
        <dbReference type="Proteomes" id="UP000579136"/>
    </source>
</evidence>
<name>A0A9Q2HGQ5_9STAP</name>
<sequence>MKLQLYFHNKELELLPETFFEYLSSDETLIDSIEGLSAIKYVSESKDLRREGTKFQITFNGQTYLGKVTKHVENRRLEFTIYGFDFLLHTMINVVPVESRSELVISSDVETSNFGTYLRFLGRKLFVTQQFNNILKPLY</sequence>
<protein>
    <recommendedName>
        <fullName evidence="3">DUF3284 domain-containing protein</fullName>
    </recommendedName>
</protein>
<evidence type="ECO:0000313" key="1">
    <source>
        <dbReference type="EMBL" id="MBB5176517.1"/>
    </source>
</evidence>
<dbReference type="AlphaFoldDB" id="A0A9Q2HGQ5"/>